<gene>
    <name evidence="1" type="ORF">ONZ51_g9946</name>
</gene>
<evidence type="ECO:0000313" key="1">
    <source>
        <dbReference type="EMBL" id="KAJ8463909.1"/>
    </source>
</evidence>
<accession>A0AAD7TKF4</accession>
<sequence length="286" mass="31301">MASLSSFSSPSVCTALSLAAQSSALVSDVLEFSMMNTASFPISFRQLAETILAQPLVNRSLPVIAFETLKDTSPLSATVRATLGLMGHQFNIATVLMPNGKKTHIRADYYAVPAPGCSSRLSILLDDDYGRLTTDSQVLSRVAVPADPKQKRDALTLDTLASLLKVADNRLGSSPYDVFGRNCFWLTDLLFYSVARRFSPAWLAEGAELAPRGPLERFLRGGCGVLETAVACGTPDEAARFWARSVGTAIRGIQAFFTRDASDRLMMHDQELDVWIEEWKKDAREK</sequence>
<organism evidence="1 2">
    <name type="scientific">Trametes cubensis</name>
    <dbReference type="NCBI Taxonomy" id="1111947"/>
    <lineage>
        <taxon>Eukaryota</taxon>
        <taxon>Fungi</taxon>
        <taxon>Dikarya</taxon>
        <taxon>Basidiomycota</taxon>
        <taxon>Agaricomycotina</taxon>
        <taxon>Agaricomycetes</taxon>
        <taxon>Polyporales</taxon>
        <taxon>Polyporaceae</taxon>
        <taxon>Trametes</taxon>
    </lineage>
</organism>
<comment type="caution">
    <text evidence="1">The sequence shown here is derived from an EMBL/GenBank/DDBJ whole genome shotgun (WGS) entry which is preliminary data.</text>
</comment>
<evidence type="ECO:0000313" key="2">
    <source>
        <dbReference type="Proteomes" id="UP001215151"/>
    </source>
</evidence>
<dbReference type="Proteomes" id="UP001215151">
    <property type="component" value="Unassembled WGS sequence"/>
</dbReference>
<dbReference type="EMBL" id="JAPEVG010000364">
    <property type="protein sequence ID" value="KAJ8463909.1"/>
    <property type="molecule type" value="Genomic_DNA"/>
</dbReference>
<reference evidence="1" key="1">
    <citation type="submission" date="2022-11" db="EMBL/GenBank/DDBJ databases">
        <title>Genome Sequence of Cubamyces cubensis.</title>
        <authorList>
            <person name="Buettner E."/>
        </authorList>
    </citation>
    <scope>NUCLEOTIDE SEQUENCE</scope>
    <source>
        <strain evidence="1">MPL-01</strain>
    </source>
</reference>
<dbReference type="AlphaFoldDB" id="A0AAD7TKF4"/>
<keyword evidence="2" id="KW-1185">Reference proteome</keyword>
<name>A0AAD7TKF4_9APHY</name>
<protein>
    <submittedName>
        <fullName evidence="1">Uncharacterized protein</fullName>
    </submittedName>
</protein>
<proteinExistence type="predicted"/>